<gene>
    <name evidence="2" type="ORF">GGR23_000305</name>
</gene>
<evidence type="ECO:0000313" key="2">
    <source>
        <dbReference type="EMBL" id="MBB4063144.1"/>
    </source>
</evidence>
<dbReference type="EMBL" id="JACIEZ010000001">
    <property type="protein sequence ID" value="MBB4063144.1"/>
    <property type="molecule type" value="Genomic_DNA"/>
</dbReference>
<name>A0A7W6NJ60_9HYPH</name>
<sequence length="87" mass="9052">MPGRAEGGMHPQTRRFAGQRGVQRGTPDSLQGGAIHAVRGTDSLPDAPGKPASKQKKGPCGPFHVAKSRPAQAESFAMTSSETSKLV</sequence>
<reference evidence="2 3" key="1">
    <citation type="submission" date="2020-08" db="EMBL/GenBank/DDBJ databases">
        <title>Genomic Encyclopedia of Type Strains, Phase IV (KMG-IV): sequencing the most valuable type-strain genomes for metagenomic binning, comparative biology and taxonomic classification.</title>
        <authorList>
            <person name="Goeker M."/>
        </authorList>
    </citation>
    <scope>NUCLEOTIDE SEQUENCE [LARGE SCALE GENOMIC DNA]</scope>
    <source>
        <strain evidence="2 3">DSM 29853</strain>
    </source>
</reference>
<keyword evidence="3" id="KW-1185">Reference proteome</keyword>
<comment type="caution">
    <text evidence="2">The sequence shown here is derived from an EMBL/GenBank/DDBJ whole genome shotgun (WGS) entry which is preliminary data.</text>
</comment>
<organism evidence="2 3">
    <name type="scientific">Gellertiella hungarica</name>
    <dbReference type="NCBI Taxonomy" id="1572859"/>
    <lineage>
        <taxon>Bacteria</taxon>
        <taxon>Pseudomonadati</taxon>
        <taxon>Pseudomonadota</taxon>
        <taxon>Alphaproteobacteria</taxon>
        <taxon>Hyphomicrobiales</taxon>
        <taxon>Rhizobiaceae</taxon>
        <taxon>Gellertiella</taxon>
    </lineage>
</organism>
<feature type="compositionally biased region" description="Polar residues" evidence="1">
    <location>
        <begin position="77"/>
        <end position="87"/>
    </location>
</feature>
<accession>A0A7W6NJ60</accession>
<protein>
    <submittedName>
        <fullName evidence="2">Uncharacterized protein</fullName>
    </submittedName>
</protein>
<feature type="region of interest" description="Disordered" evidence="1">
    <location>
        <begin position="1"/>
        <end position="87"/>
    </location>
</feature>
<dbReference type="AlphaFoldDB" id="A0A7W6NJ60"/>
<evidence type="ECO:0000313" key="3">
    <source>
        <dbReference type="Proteomes" id="UP000528286"/>
    </source>
</evidence>
<proteinExistence type="predicted"/>
<evidence type="ECO:0000256" key="1">
    <source>
        <dbReference type="SAM" id="MobiDB-lite"/>
    </source>
</evidence>
<dbReference type="Proteomes" id="UP000528286">
    <property type="component" value="Unassembled WGS sequence"/>
</dbReference>